<dbReference type="AlphaFoldDB" id="G7KFE2"/>
<dbReference type="Proteomes" id="UP000002051">
    <property type="component" value="Chromosome 5"/>
</dbReference>
<evidence type="ECO:0000313" key="2">
    <source>
        <dbReference type="EnsemblPlants" id="AET01059"/>
    </source>
</evidence>
<protein>
    <submittedName>
        <fullName evidence="1 2">Uncharacterized protein</fullName>
    </submittedName>
</protein>
<dbReference type="EnsemblPlants" id="AET01059">
    <property type="protein sequence ID" value="AET01059"/>
    <property type="gene ID" value="MTR_5g098990"/>
</dbReference>
<keyword evidence="3" id="KW-1185">Reference proteome</keyword>
<reference evidence="1 3" key="1">
    <citation type="journal article" date="2011" name="Nature">
        <title>The Medicago genome provides insight into the evolution of rhizobial symbioses.</title>
        <authorList>
            <person name="Young N.D."/>
            <person name="Debelle F."/>
            <person name="Oldroyd G.E."/>
            <person name="Geurts R."/>
            <person name="Cannon S.B."/>
            <person name="Udvardi M.K."/>
            <person name="Benedito V.A."/>
            <person name="Mayer K.F."/>
            <person name="Gouzy J."/>
            <person name="Schoof H."/>
            <person name="Van de Peer Y."/>
            <person name="Proost S."/>
            <person name="Cook D.R."/>
            <person name="Meyers B.C."/>
            <person name="Spannagl M."/>
            <person name="Cheung F."/>
            <person name="De Mita S."/>
            <person name="Krishnakumar V."/>
            <person name="Gundlach H."/>
            <person name="Zhou S."/>
            <person name="Mudge J."/>
            <person name="Bharti A.K."/>
            <person name="Murray J.D."/>
            <person name="Naoumkina M.A."/>
            <person name="Rosen B."/>
            <person name="Silverstein K.A."/>
            <person name="Tang H."/>
            <person name="Rombauts S."/>
            <person name="Zhao P.X."/>
            <person name="Zhou P."/>
            <person name="Barbe V."/>
            <person name="Bardou P."/>
            <person name="Bechner M."/>
            <person name="Bellec A."/>
            <person name="Berger A."/>
            <person name="Berges H."/>
            <person name="Bidwell S."/>
            <person name="Bisseling T."/>
            <person name="Choisne N."/>
            <person name="Couloux A."/>
            <person name="Denny R."/>
            <person name="Deshpande S."/>
            <person name="Dai X."/>
            <person name="Doyle J.J."/>
            <person name="Dudez A.M."/>
            <person name="Farmer A.D."/>
            <person name="Fouteau S."/>
            <person name="Franken C."/>
            <person name="Gibelin C."/>
            <person name="Gish J."/>
            <person name="Goldstein S."/>
            <person name="Gonzalez A.J."/>
            <person name="Green P.J."/>
            <person name="Hallab A."/>
            <person name="Hartog M."/>
            <person name="Hua A."/>
            <person name="Humphray S.J."/>
            <person name="Jeong D.H."/>
            <person name="Jing Y."/>
            <person name="Jocker A."/>
            <person name="Kenton S.M."/>
            <person name="Kim D.J."/>
            <person name="Klee K."/>
            <person name="Lai H."/>
            <person name="Lang C."/>
            <person name="Lin S."/>
            <person name="Macmil S.L."/>
            <person name="Magdelenat G."/>
            <person name="Matthews L."/>
            <person name="McCorrison J."/>
            <person name="Monaghan E.L."/>
            <person name="Mun J.H."/>
            <person name="Najar F.Z."/>
            <person name="Nicholson C."/>
            <person name="Noirot C."/>
            <person name="O'Bleness M."/>
            <person name="Paule C.R."/>
            <person name="Poulain J."/>
            <person name="Prion F."/>
            <person name="Qin B."/>
            <person name="Qu C."/>
            <person name="Retzel E.F."/>
            <person name="Riddle C."/>
            <person name="Sallet E."/>
            <person name="Samain S."/>
            <person name="Samson N."/>
            <person name="Sanders I."/>
            <person name="Saurat O."/>
            <person name="Scarpelli C."/>
            <person name="Schiex T."/>
            <person name="Segurens B."/>
            <person name="Severin A.J."/>
            <person name="Sherrier D.J."/>
            <person name="Shi R."/>
            <person name="Sims S."/>
            <person name="Singer S.R."/>
            <person name="Sinharoy S."/>
            <person name="Sterck L."/>
            <person name="Viollet A."/>
            <person name="Wang B.B."/>
            <person name="Wang K."/>
            <person name="Wang M."/>
            <person name="Wang X."/>
            <person name="Warfsmann J."/>
            <person name="Weissenbach J."/>
            <person name="White D.D."/>
            <person name="White J.D."/>
            <person name="Wiley G.B."/>
            <person name="Wincker P."/>
            <person name="Xing Y."/>
            <person name="Yang L."/>
            <person name="Yao Z."/>
            <person name="Ying F."/>
            <person name="Zhai J."/>
            <person name="Zhou L."/>
            <person name="Zuber A."/>
            <person name="Denarie J."/>
            <person name="Dixon R.A."/>
            <person name="May G.D."/>
            <person name="Schwartz D.C."/>
            <person name="Rogers J."/>
            <person name="Quetier F."/>
            <person name="Town C.D."/>
            <person name="Roe B.A."/>
        </authorList>
    </citation>
    <scope>NUCLEOTIDE SEQUENCE [LARGE SCALE GENOMIC DNA]</scope>
    <source>
        <strain evidence="1">A17</strain>
        <strain evidence="2 3">cv. Jemalong A17</strain>
    </source>
</reference>
<reference evidence="1 3" key="2">
    <citation type="journal article" date="2014" name="BMC Genomics">
        <title>An improved genome release (version Mt4.0) for the model legume Medicago truncatula.</title>
        <authorList>
            <person name="Tang H."/>
            <person name="Krishnakumar V."/>
            <person name="Bidwell S."/>
            <person name="Rosen B."/>
            <person name="Chan A."/>
            <person name="Zhou S."/>
            <person name="Gentzbittel L."/>
            <person name="Childs K.L."/>
            <person name="Yandell M."/>
            <person name="Gundlach H."/>
            <person name="Mayer K.F."/>
            <person name="Schwartz D.C."/>
            <person name="Town C.D."/>
        </authorList>
    </citation>
    <scope>GENOME REANNOTATION</scope>
    <source>
        <strain evidence="2 3">cv. Jemalong A17</strain>
    </source>
</reference>
<proteinExistence type="predicted"/>
<reference evidence="2" key="3">
    <citation type="submission" date="2015-04" db="UniProtKB">
        <authorList>
            <consortium name="EnsemblPlants"/>
        </authorList>
    </citation>
    <scope>IDENTIFICATION</scope>
    <source>
        <strain evidence="2">cv. Jemalong A17</strain>
    </source>
</reference>
<accession>G7KFE2</accession>
<gene>
    <name evidence="1" type="ordered locus">MTR_5g098990</name>
</gene>
<name>G7KFE2_MEDTR</name>
<evidence type="ECO:0000313" key="3">
    <source>
        <dbReference type="Proteomes" id="UP000002051"/>
    </source>
</evidence>
<evidence type="ECO:0000313" key="1">
    <source>
        <dbReference type="EMBL" id="AET01059.1"/>
    </source>
</evidence>
<sequence>MQGYYRFLLHNNVMTLKSMNVVFTMIDFDKIRCLHFKLRVSIGEGNILYKKILEKGIKL</sequence>
<organism evidence="1 3">
    <name type="scientific">Medicago truncatula</name>
    <name type="common">Barrel medic</name>
    <name type="synonym">Medicago tribuloides</name>
    <dbReference type="NCBI Taxonomy" id="3880"/>
    <lineage>
        <taxon>Eukaryota</taxon>
        <taxon>Viridiplantae</taxon>
        <taxon>Streptophyta</taxon>
        <taxon>Embryophyta</taxon>
        <taxon>Tracheophyta</taxon>
        <taxon>Spermatophyta</taxon>
        <taxon>Magnoliopsida</taxon>
        <taxon>eudicotyledons</taxon>
        <taxon>Gunneridae</taxon>
        <taxon>Pentapetalae</taxon>
        <taxon>rosids</taxon>
        <taxon>fabids</taxon>
        <taxon>Fabales</taxon>
        <taxon>Fabaceae</taxon>
        <taxon>Papilionoideae</taxon>
        <taxon>50 kb inversion clade</taxon>
        <taxon>NPAAA clade</taxon>
        <taxon>Hologalegina</taxon>
        <taxon>IRL clade</taxon>
        <taxon>Trifolieae</taxon>
        <taxon>Medicago</taxon>
    </lineage>
</organism>
<dbReference type="PaxDb" id="3880-AET01059"/>
<dbReference type="HOGENOM" id="CLU_2964368_0_0_1"/>
<dbReference type="EMBL" id="CM001221">
    <property type="protein sequence ID" value="AET01059.1"/>
    <property type="molecule type" value="Genomic_DNA"/>
</dbReference>